<sequence>MNKEMLGEKLKNRFKDLEALVEQELGVEQMEAIMKIIYLNDESDIGDIVYDDKFYYHCDEYDFKPFSKQDFIDAYLVLFKGDEREAKNEVLDAYIEGFIFDNEKELKDALSYIYFNEITAKKYLSKQMAKKYYKYFTLDFIKEFLAK</sequence>
<dbReference type="AlphaFoldDB" id="A0A562XKB8"/>
<proteinExistence type="predicted"/>
<accession>A0A562XKB8</accession>
<protein>
    <submittedName>
        <fullName evidence="1">Uncharacterized protein</fullName>
    </submittedName>
</protein>
<name>A0A562XKB8_CAMHY</name>
<evidence type="ECO:0000313" key="2">
    <source>
        <dbReference type="Proteomes" id="UP000321812"/>
    </source>
</evidence>
<comment type="caution">
    <text evidence="1">The sequence shown here is derived from an EMBL/GenBank/DDBJ whole genome shotgun (WGS) entry which is preliminary data.</text>
</comment>
<dbReference type="Proteomes" id="UP000321812">
    <property type="component" value="Unassembled WGS sequence"/>
</dbReference>
<gene>
    <name evidence="1" type="ORF">YZ82_01380</name>
</gene>
<reference evidence="1 2" key="1">
    <citation type="submission" date="2019-07" db="EMBL/GenBank/DDBJ databases">
        <title>Rapid identification of Enteric Bacteria from Whole Genome Sequences (WGS) using Average Nucleotide Identity (ANI).</title>
        <authorList>
            <person name="Lane C."/>
        </authorList>
    </citation>
    <scope>NUCLEOTIDE SEQUENCE [LARGE SCALE GENOMIC DNA]</scope>
    <source>
        <strain evidence="1 2">D2411</strain>
    </source>
</reference>
<dbReference type="RefSeq" id="WP_147496843.1">
    <property type="nucleotide sequence ID" value="NZ_VOAP01000003.1"/>
</dbReference>
<organism evidence="1 2">
    <name type="scientific">Campylobacter hyointestinalis</name>
    <dbReference type="NCBI Taxonomy" id="198"/>
    <lineage>
        <taxon>Bacteria</taxon>
        <taxon>Pseudomonadati</taxon>
        <taxon>Campylobacterota</taxon>
        <taxon>Epsilonproteobacteria</taxon>
        <taxon>Campylobacterales</taxon>
        <taxon>Campylobacteraceae</taxon>
        <taxon>Campylobacter</taxon>
    </lineage>
</organism>
<evidence type="ECO:0000313" key="1">
    <source>
        <dbReference type="EMBL" id="TWO22594.1"/>
    </source>
</evidence>
<dbReference type="EMBL" id="VOAP01000003">
    <property type="protein sequence ID" value="TWO22594.1"/>
    <property type="molecule type" value="Genomic_DNA"/>
</dbReference>